<sequence length="161" mass="18410">MNLIARWLINLGLLVSICLFATGVFAPLMELEKFWIFKNQFSLYSGLYDLWLQGEHFLFIFLFLFSILTPLVKIFGLALVANSPEAYQLRHRRFLQVLAVWGKWSMLDVFVVALLFVAVKLGALANITVHYGLYLFASSVILVQILSLYLYLDSKKPAKLG</sequence>
<dbReference type="Proteomes" id="UP000190460">
    <property type="component" value="Unassembled WGS sequence"/>
</dbReference>
<keyword evidence="1" id="KW-0472">Membrane</keyword>
<dbReference type="Pfam" id="PF04403">
    <property type="entry name" value="PqiA"/>
    <property type="match status" value="1"/>
</dbReference>
<keyword evidence="1" id="KW-0812">Transmembrane</keyword>
<proteinExistence type="predicted"/>
<organism evidence="2 3">
    <name type="scientific">Thiothrix eikelboomii</name>
    <dbReference type="NCBI Taxonomy" id="92487"/>
    <lineage>
        <taxon>Bacteria</taxon>
        <taxon>Pseudomonadati</taxon>
        <taxon>Pseudomonadota</taxon>
        <taxon>Gammaproteobacteria</taxon>
        <taxon>Thiotrichales</taxon>
        <taxon>Thiotrichaceae</taxon>
        <taxon>Thiothrix</taxon>
    </lineage>
</organism>
<dbReference type="AlphaFoldDB" id="A0A1T4XTY2"/>
<dbReference type="STRING" id="92487.SAMN02745130_03458"/>
<dbReference type="EMBL" id="FUYB01000023">
    <property type="protein sequence ID" value="SKA93029.1"/>
    <property type="molecule type" value="Genomic_DNA"/>
</dbReference>
<evidence type="ECO:0000313" key="3">
    <source>
        <dbReference type="Proteomes" id="UP000190460"/>
    </source>
</evidence>
<feature type="transmembrane region" description="Helical" evidence="1">
    <location>
        <begin position="57"/>
        <end position="82"/>
    </location>
</feature>
<keyword evidence="1" id="KW-1133">Transmembrane helix</keyword>
<reference evidence="3" key="1">
    <citation type="submission" date="2017-02" db="EMBL/GenBank/DDBJ databases">
        <authorList>
            <person name="Varghese N."/>
            <person name="Submissions S."/>
        </authorList>
    </citation>
    <scope>NUCLEOTIDE SEQUENCE [LARGE SCALE GENOMIC DNA]</scope>
    <source>
        <strain evidence="3">ATCC 49788</strain>
    </source>
</reference>
<feature type="transmembrane region" description="Helical" evidence="1">
    <location>
        <begin position="94"/>
        <end position="119"/>
    </location>
</feature>
<name>A0A1T4XTY2_9GAMM</name>
<dbReference type="InterPro" id="IPR007498">
    <property type="entry name" value="PqiA-like"/>
</dbReference>
<dbReference type="RefSeq" id="WP_159448670.1">
    <property type="nucleotide sequence ID" value="NZ_FUYB01000023.1"/>
</dbReference>
<feature type="transmembrane region" description="Helical" evidence="1">
    <location>
        <begin position="7"/>
        <end position="29"/>
    </location>
</feature>
<feature type="transmembrane region" description="Helical" evidence="1">
    <location>
        <begin position="131"/>
        <end position="152"/>
    </location>
</feature>
<evidence type="ECO:0000313" key="2">
    <source>
        <dbReference type="EMBL" id="SKA93029.1"/>
    </source>
</evidence>
<gene>
    <name evidence="2" type="ORF">SAMN02745130_03458</name>
</gene>
<protein>
    <submittedName>
        <fullName evidence="2">Paraquat-inducible protein A</fullName>
    </submittedName>
</protein>
<evidence type="ECO:0000256" key="1">
    <source>
        <dbReference type="SAM" id="Phobius"/>
    </source>
</evidence>
<keyword evidence="3" id="KW-1185">Reference proteome</keyword>
<accession>A0A1T4XTY2</accession>
<dbReference type="OrthoDB" id="9800207at2"/>